<dbReference type="PROSITE" id="PS51257">
    <property type="entry name" value="PROKAR_LIPOPROTEIN"/>
    <property type="match status" value="1"/>
</dbReference>
<comment type="caution">
    <text evidence="2">The sequence shown here is derived from an EMBL/GenBank/DDBJ whole genome shotgun (WGS) entry which is preliminary data.</text>
</comment>
<organism evidence="2 3">
    <name type="scientific">Thalassovita mangrovi</name>
    <dbReference type="NCBI Taxonomy" id="2692236"/>
    <lineage>
        <taxon>Bacteria</taxon>
        <taxon>Pseudomonadati</taxon>
        <taxon>Pseudomonadota</taxon>
        <taxon>Alphaproteobacteria</taxon>
        <taxon>Rhodobacterales</taxon>
        <taxon>Roseobacteraceae</taxon>
        <taxon>Thalassovita</taxon>
    </lineage>
</organism>
<dbReference type="AlphaFoldDB" id="A0A6L8LN22"/>
<name>A0A6L8LN22_9RHOB</name>
<accession>A0A6L8LN22</accession>
<proteinExistence type="predicted"/>
<protein>
    <recommendedName>
        <fullName evidence="4">D-galactarate dehydratase</fullName>
    </recommendedName>
</protein>
<evidence type="ECO:0000313" key="3">
    <source>
        <dbReference type="Proteomes" id="UP000479043"/>
    </source>
</evidence>
<sequence length="149" mass="15480">MKQLALILLPAFALSACTDVPLLGTPPWQRAPVSEPRPVIGDPLPAPDAVQVTSLDQPAQPPQPGASGILGTTVASLGDPARDGFWIETPLVSAPGRGRVRYPANGREVKVDLIPIQGPVTAGSRLSLGAMRLLDAPVAGLPEVEVFLD</sequence>
<gene>
    <name evidence="2" type="ORF">GR167_04430</name>
</gene>
<keyword evidence="1" id="KW-0732">Signal</keyword>
<evidence type="ECO:0000256" key="1">
    <source>
        <dbReference type="SAM" id="SignalP"/>
    </source>
</evidence>
<evidence type="ECO:0000313" key="2">
    <source>
        <dbReference type="EMBL" id="MYM54539.1"/>
    </source>
</evidence>
<dbReference type="Proteomes" id="UP000479043">
    <property type="component" value="Unassembled WGS sequence"/>
</dbReference>
<dbReference type="RefSeq" id="WP_160972226.1">
    <property type="nucleotide sequence ID" value="NZ_WWEN01000002.1"/>
</dbReference>
<reference evidence="2 3" key="1">
    <citation type="submission" date="2020-01" db="EMBL/GenBank/DDBJ databases">
        <authorList>
            <person name="Chen S."/>
        </authorList>
    </citation>
    <scope>NUCLEOTIDE SEQUENCE [LARGE SCALE GENOMIC DNA]</scope>
    <source>
        <strain evidence="2 3">GS-10</strain>
    </source>
</reference>
<keyword evidence="3" id="KW-1185">Reference proteome</keyword>
<feature type="signal peptide" evidence="1">
    <location>
        <begin position="1"/>
        <end position="18"/>
    </location>
</feature>
<feature type="chain" id="PRO_5027035606" description="D-galactarate dehydratase" evidence="1">
    <location>
        <begin position="19"/>
        <end position="149"/>
    </location>
</feature>
<dbReference type="EMBL" id="WWEN01000002">
    <property type="protein sequence ID" value="MYM54539.1"/>
    <property type="molecule type" value="Genomic_DNA"/>
</dbReference>
<evidence type="ECO:0008006" key="4">
    <source>
        <dbReference type="Google" id="ProtNLM"/>
    </source>
</evidence>